<feature type="chain" id="PRO_5039467738" description="Gingipain domain-containing protein" evidence="1">
    <location>
        <begin position="22"/>
        <end position="508"/>
    </location>
</feature>
<evidence type="ECO:0008006" key="4">
    <source>
        <dbReference type="Google" id="ProtNLM"/>
    </source>
</evidence>
<protein>
    <recommendedName>
        <fullName evidence="4">Gingipain domain-containing protein</fullName>
    </recommendedName>
</protein>
<evidence type="ECO:0000313" key="3">
    <source>
        <dbReference type="Proteomes" id="UP000886812"/>
    </source>
</evidence>
<dbReference type="AlphaFoldDB" id="A0A9D1NLY2"/>
<reference evidence="2" key="1">
    <citation type="submission" date="2020-10" db="EMBL/GenBank/DDBJ databases">
        <authorList>
            <person name="Gilroy R."/>
        </authorList>
    </citation>
    <scope>NUCLEOTIDE SEQUENCE</scope>
    <source>
        <strain evidence="2">10669</strain>
    </source>
</reference>
<evidence type="ECO:0000313" key="2">
    <source>
        <dbReference type="EMBL" id="HIV04942.1"/>
    </source>
</evidence>
<dbReference type="EMBL" id="DVOG01000193">
    <property type="protein sequence ID" value="HIV04942.1"/>
    <property type="molecule type" value="Genomic_DNA"/>
</dbReference>
<name>A0A9D1NLY2_9BACT</name>
<gene>
    <name evidence="2" type="ORF">IAC75_07355</name>
</gene>
<keyword evidence="1" id="KW-0732">Signal</keyword>
<evidence type="ECO:0000256" key="1">
    <source>
        <dbReference type="SAM" id="SignalP"/>
    </source>
</evidence>
<comment type="caution">
    <text evidence="2">The sequence shown here is derived from an EMBL/GenBank/DDBJ whole genome shotgun (WGS) entry which is preliminary data.</text>
</comment>
<dbReference type="Proteomes" id="UP000886812">
    <property type="component" value="Unassembled WGS sequence"/>
</dbReference>
<accession>A0A9D1NLY2</accession>
<feature type="signal peptide" evidence="1">
    <location>
        <begin position="1"/>
        <end position="21"/>
    </location>
</feature>
<sequence length="508" mass="56190">MKSVFPAIAATFLCVPAALSAPDPASFRDAEIVPAPGEYVVLISEKTAARADWKAAADEFVARYAGTLVRWDGNDADAARDALRRLQPRYVAVVAAPEEIDRVLIASLHRISREMNDDVYGDFLWGVVTGKNGEEAAKQLAKDEPLMLERAIGTTNFDQGRFRRSFFVTDWSPRQFVETENFLSSEKKFAEPGAEMAEMFAARWEKIRPQFVISASHATEFNLEMPFGEGLIFSAGGNFHVAKKSLLPEFAEQLKTPKTLPEFAREKNLATFPKTPDEKIWIAAGNCLFGDMFRTADSMAGTAISAQNVRQLVGYTVPSWFGEIGWGTNDKFFNGHQTTSVGQAWFFATQLLLNGLPENAARIPVPLTATDMSGITFEATVDLLRENGVALTRENVGRVYDRDVVAFYGDPLFRARFSPDALSVPPWDCRVATEGDAQIFAVRGARGNAVKKDFCLWFPRRFDATKTLKIEGAAIVPEPTILTENFVVFRDLELAAGETLTLTVPVKK</sequence>
<organism evidence="2 3">
    <name type="scientific">Candidatus Spyradosoma merdigallinarum</name>
    <dbReference type="NCBI Taxonomy" id="2840950"/>
    <lineage>
        <taxon>Bacteria</taxon>
        <taxon>Pseudomonadati</taxon>
        <taxon>Verrucomicrobiota</taxon>
        <taxon>Opitutia</taxon>
        <taxon>Opitutia incertae sedis</taxon>
        <taxon>Candidatus Spyradosoma</taxon>
    </lineage>
</organism>
<reference evidence="2" key="2">
    <citation type="journal article" date="2021" name="PeerJ">
        <title>Extensive microbial diversity within the chicken gut microbiome revealed by metagenomics and culture.</title>
        <authorList>
            <person name="Gilroy R."/>
            <person name="Ravi A."/>
            <person name="Getino M."/>
            <person name="Pursley I."/>
            <person name="Horton D.L."/>
            <person name="Alikhan N.F."/>
            <person name="Baker D."/>
            <person name="Gharbi K."/>
            <person name="Hall N."/>
            <person name="Watson M."/>
            <person name="Adriaenssens E.M."/>
            <person name="Foster-Nyarko E."/>
            <person name="Jarju S."/>
            <person name="Secka A."/>
            <person name="Antonio M."/>
            <person name="Oren A."/>
            <person name="Chaudhuri R.R."/>
            <person name="La Ragione R."/>
            <person name="Hildebrand F."/>
            <person name="Pallen M.J."/>
        </authorList>
    </citation>
    <scope>NUCLEOTIDE SEQUENCE</scope>
    <source>
        <strain evidence="2">10669</strain>
    </source>
</reference>
<proteinExistence type="predicted"/>